<organism evidence="2 3">
    <name type="scientific">Polysphondylium violaceum</name>
    <dbReference type="NCBI Taxonomy" id="133409"/>
    <lineage>
        <taxon>Eukaryota</taxon>
        <taxon>Amoebozoa</taxon>
        <taxon>Evosea</taxon>
        <taxon>Eumycetozoa</taxon>
        <taxon>Dictyostelia</taxon>
        <taxon>Dictyosteliales</taxon>
        <taxon>Dictyosteliaceae</taxon>
        <taxon>Polysphondylium</taxon>
    </lineage>
</organism>
<dbReference type="EMBL" id="AJWJ01000155">
    <property type="protein sequence ID" value="KAF2074271.1"/>
    <property type="molecule type" value="Genomic_DNA"/>
</dbReference>
<feature type="signal peptide" evidence="1">
    <location>
        <begin position="1"/>
        <end position="23"/>
    </location>
</feature>
<feature type="chain" id="PRO_5035284499" description="Transmembrane protein" evidence="1">
    <location>
        <begin position="24"/>
        <end position="366"/>
    </location>
</feature>
<evidence type="ECO:0000313" key="2">
    <source>
        <dbReference type="EMBL" id="KAF2074271.1"/>
    </source>
</evidence>
<name>A0A8J4PVF1_9MYCE</name>
<comment type="caution">
    <text evidence="2">The sequence shown here is derived from an EMBL/GenBank/DDBJ whole genome shotgun (WGS) entry which is preliminary data.</text>
</comment>
<sequence length="366" mass="41223">MKQIVFISAVLLLSILFISTCNSQSFQAVNITGDVPRIYTSTYDYYKSRYFNVTLRSFSGQIFGNTAASDSYDQLNFYFNASNLNVYYNYTIYTRSSRYYYASDWYNFNYRPSCIVEYLETNGKPGYQYLQDQVVGWLRLNVGYSFSNSTDTIYSNTGGYSKVYTYTTPQESTTNVFSMSMYFSESGVKINNVAKASSQSMLSMTISNYYSSSNPRTDSFCDSPAECVSTGPSSYTQSRLALVSVIFSDSSDFGTDLGKAKMMLTTTKPSLLIGGTWPKIVSTNQYNTNMASNVYTTANNSVNDNMFVFEKFGYYSQVLIHSFDPVRPNYLSWNGPVVGVVEATNASFKLVIPTCLIIVLVLFNLF</sequence>
<protein>
    <recommendedName>
        <fullName evidence="4">Transmembrane protein</fullName>
    </recommendedName>
</protein>
<keyword evidence="3" id="KW-1185">Reference proteome</keyword>
<dbReference type="AlphaFoldDB" id="A0A8J4PVF1"/>
<dbReference type="Proteomes" id="UP000695562">
    <property type="component" value="Unassembled WGS sequence"/>
</dbReference>
<gene>
    <name evidence="2" type="ORF">CYY_004404</name>
</gene>
<keyword evidence="1" id="KW-0732">Signal</keyword>
<evidence type="ECO:0008006" key="4">
    <source>
        <dbReference type="Google" id="ProtNLM"/>
    </source>
</evidence>
<evidence type="ECO:0000313" key="3">
    <source>
        <dbReference type="Proteomes" id="UP000695562"/>
    </source>
</evidence>
<reference evidence="2" key="1">
    <citation type="submission" date="2020-01" db="EMBL/GenBank/DDBJ databases">
        <title>Development of genomics and gene disruption for Polysphondylium violaceum indicates a role for the polyketide synthase stlB in stalk morphogenesis.</title>
        <authorList>
            <person name="Narita B."/>
            <person name="Kawabe Y."/>
            <person name="Kin K."/>
            <person name="Saito T."/>
            <person name="Gibbs R."/>
            <person name="Kuspa A."/>
            <person name="Muzny D."/>
            <person name="Queller D."/>
            <person name="Richards S."/>
            <person name="Strassman J."/>
            <person name="Sucgang R."/>
            <person name="Worley K."/>
            <person name="Schaap P."/>
        </authorList>
    </citation>
    <scope>NUCLEOTIDE SEQUENCE</scope>
    <source>
        <strain evidence="2">QSvi11</strain>
    </source>
</reference>
<dbReference type="PANTHER" id="PTHR38085">
    <property type="match status" value="1"/>
</dbReference>
<evidence type="ECO:0000256" key="1">
    <source>
        <dbReference type="SAM" id="SignalP"/>
    </source>
</evidence>
<proteinExistence type="predicted"/>
<dbReference type="PANTHER" id="PTHR38085:SF1">
    <property type="match status" value="1"/>
</dbReference>
<accession>A0A8J4PVF1</accession>